<keyword evidence="7" id="KW-0029">Amino-acid transport</keyword>
<dbReference type="InterPro" id="IPR017871">
    <property type="entry name" value="ABC_transporter-like_CS"/>
</dbReference>
<evidence type="ECO:0000256" key="3">
    <source>
        <dbReference type="ARBA" id="ARBA00022448"/>
    </source>
</evidence>
<dbReference type="PROSITE" id="PS50893">
    <property type="entry name" value="ABC_TRANSPORTER_2"/>
    <property type="match status" value="1"/>
</dbReference>
<dbReference type="InterPro" id="IPR027417">
    <property type="entry name" value="P-loop_NTPase"/>
</dbReference>
<dbReference type="AlphaFoldDB" id="A0A9D1CPH4"/>
<gene>
    <name evidence="10" type="ORF">IAB73_01375</name>
</gene>
<evidence type="ECO:0000259" key="9">
    <source>
        <dbReference type="PROSITE" id="PS50893"/>
    </source>
</evidence>
<dbReference type="PANTHER" id="PTHR43166">
    <property type="entry name" value="AMINO ACID IMPORT ATP-BINDING PROTEIN"/>
    <property type="match status" value="1"/>
</dbReference>
<evidence type="ECO:0000256" key="2">
    <source>
        <dbReference type="ARBA" id="ARBA00005417"/>
    </source>
</evidence>
<keyword evidence="3" id="KW-0813">Transport</keyword>
<comment type="caution">
    <text evidence="10">The sequence shown here is derived from an EMBL/GenBank/DDBJ whole genome shotgun (WGS) entry which is preliminary data.</text>
</comment>
<dbReference type="Gene3D" id="3.40.50.300">
    <property type="entry name" value="P-loop containing nucleotide triphosphate hydrolases"/>
    <property type="match status" value="1"/>
</dbReference>
<dbReference type="PROSITE" id="PS00211">
    <property type="entry name" value="ABC_TRANSPORTER_1"/>
    <property type="match status" value="1"/>
</dbReference>
<evidence type="ECO:0000313" key="10">
    <source>
        <dbReference type="EMBL" id="HIQ70851.1"/>
    </source>
</evidence>
<feature type="domain" description="ABC transporter" evidence="9">
    <location>
        <begin position="2"/>
        <end position="237"/>
    </location>
</feature>
<dbReference type="PIRSF" id="PIRSF039085">
    <property type="entry name" value="ABC_ATPase_HisP"/>
    <property type="match status" value="1"/>
</dbReference>
<dbReference type="FunFam" id="3.40.50.300:FF:000020">
    <property type="entry name" value="Amino acid ABC transporter ATP-binding component"/>
    <property type="match status" value="1"/>
</dbReference>
<organism evidence="10 11">
    <name type="scientific">Candidatus Onthenecus intestinigallinarum</name>
    <dbReference type="NCBI Taxonomy" id="2840875"/>
    <lineage>
        <taxon>Bacteria</taxon>
        <taxon>Bacillati</taxon>
        <taxon>Bacillota</taxon>
        <taxon>Clostridia</taxon>
        <taxon>Eubacteriales</taxon>
        <taxon>Candidatus Onthenecus</taxon>
    </lineage>
</organism>
<dbReference type="CDD" id="cd03262">
    <property type="entry name" value="ABC_HisP_GlnQ"/>
    <property type="match status" value="1"/>
</dbReference>
<evidence type="ECO:0000256" key="7">
    <source>
        <dbReference type="ARBA" id="ARBA00022970"/>
    </source>
</evidence>
<dbReference type="PANTHER" id="PTHR43166:SF9">
    <property type="entry name" value="GLUTAMATE_ASPARTATE IMPORT ATP-BINDING PROTEIN GLTL"/>
    <property type="match status" value="1"/>
</dbReference>
<keyword evidence="4" id="KW-1003">Cell membrane</keyword>
<dbReference type="GO" id="GO:0016887">
    <property type="term" value="F:ATP hydrolysis activity"/>
    <property type="evidence" value="ECO:0007669"/>
    <property type="project" value="InterPro"/>
</dbReference>
<reference evidence="10" key="1">
    <citation type="submission" date="2020-10" db="EMBL/GenBank/DDBJ databases">
        <authorList>
            <person name="Gilroy R."/>
        </authorList>
    </citation>
    <scope>NUCLEOTIDE SEQUENCE</scope>
    <source>
        <strain evidence="10">ChiSxjej2B14-6234</strain>
    </source>
</reference>
<proteinExistence type="inferred from homology"/>
<dbReference type="SUPFAM" id="SSF52540">
    <property type="entry name" value="P-loop containing nucleoside triphosphate hydrolases"/>
    <property type="match status" value="1"/>
</dbReference>
<dbReference type="InterPro" id="IPR003593">
    <property type="entry name" value="AAA+_ATPase"/>
</dbReference>
<dbReference type="SMART" id="SM00382">
    <property type="entry name" value="AAA"/>
    <property type="match status" value="1"/>
</dbReference>
<keyword evidence="5" id="KW-0547">Nucleotide-binding</keyword>
<evidence type="ECO:0000256" key="8">
    <source>
        <dbReference type="ARBA" id="ARBA00023136"/>
    </source>
</evidence>
<evidence type="ECO:0000256" key="1">
    <source>
        <dbReference type="ARBA" id="ARBA00004202"/>
    </source>
</evidence>
<dbReference type="GO" id="GO:0005886">
    <property type="term" value="C:plasma membrane"/>
    <property type="evidence" value="ECO:0007669"/>
    <property type="project" value="UniProtKB-SubCell"/>
</dbReference>
<keyword evidence="6 10" id="KW-0067">ATP-binding</keyword>
<comment type="subcellular location">
    <subcellularLocation>
        <location evidence="1">Cell membrane</location>
        <topology evidence="1">Peripheral membrane protein</topology>
    </subcellularLocation>
</comment>
<protein>
    <submittedName>
        <fullName evidence="10">Amino acid ABC transporter ATP-binding protein</fullName>
    </submittedName>
</protein>
<dbReference type="Proteomes" id="UP000886887">
    <property type="component" value="Unassembled WGS sequence"/>
</dbReference>
<dbReference type="GO" id="GO:0005524">
    <property type="term" value="F:ATP binding"/>
    <property type="evidence" value="ECO:0007669"/>
    <property type="project" value="UniProtKB-KW"/>
</dbReference>
<evidence type="ECO:0000313" key="11">
    <source>
        <dbReference type="Proteomes" id="UP000886887"/>
    </source>
</evidence>
<comment type="similarity">
    <text evidence="2">Belongs to the ABC transporter superfamily.</text>
</comment>
<dbReference type="GO" id="GO:0015424">
    <property type="term" value="F:ABC-type amino acid transporter activity"/>
    <property type="evidence" value="ECO:0007669"/>
    <property type="project" value="InterPro"/>
</dbReference>
<keyword evidence="8" id="KW-0472">Membrane</keyword>
<dbReference type="InterPro" id="IPR030679">
    <property type="entry name" value="ABC_ATPase_HisP-typ"/>
</dbReference>
<dbReference type="InterPro" id="IPR003439">
    <property type="entry name" value="ABC_transporter-like_ATP-bd"/>
</dbReference>
<evidence type="ECO:0000256" key="6">
    <source>
        <dbReference type="ARBA" id="ARBA00022840"/>
    </source>
</evidence>
<dbReference type="EMBL" id="DVFJ01000005">
    <property type="protein sequence ID" value="HIQ70851.1"/>
    <property type="molecule type" value="Genomic_DNA"/>
</dbReference>
<name>A0A9D1CPH4_9FIRM</name>
<dbReference type="Pfam" id="PF00005">
    <property type="entry name" value="ABC_tran"/>
    <property type="match status" value="1"/>
</dbReference>
<evidence type="ECO:0000256" key="5">
    <source>
        <dbReference type="ARBA" id="ARBA00022741"/>
    </source>
</evidence>
<evidence type="ECO:0000256" key="4">
    <source>
        <dbReference type="ARBA" id="ARBA00022475"/>
    </source>
</evidence>
<dbReference type="InterPro" id="IPR050086">
    <property type="entry name" value="MetN_ABC_transporter-like"/>
</dbReference>
<reference evidence="10" key="2">
    <citation type="journal article" date="2021" name="PeerJ">
        <title>Extensive microbial diversity within the chicken gut microbiome revealed by metagenomics and culture.</title>
        <authorList>
            <person name="Gilroy R."/>
            <person name="Ravi A."/>
            <person name="Getino M."/>
            <person name="Pursley I."/>
            <person name="Horton D.L."/>
            <person name="Alikhan N.F."/>
            <person name="Baker D."/>
            <person name="Gharbi K."/>
            <person name="Hall N."/>
            <person name="Watson M."/>
            <person name="Adriaenssens E.M."/>
            <person name="Foster-Nyarko E."/>
            <person name="Jarju S."/>
            <person name="Secka A."/>
            <person name="Antonio M."/>
            <person name="Oren A."/>
            <person name="Chaudhuri R.R."/>
            <person name="La Ragione R."/>
            <person name="Hildebrand F."/>
            <person name="Pallen M.J."/>
        </authorList>
    </citation>
    <scope>NUCLEOTIDE SEQUENCE</scope>
    <source>
        <strain evidence="10">ChiSxjej2B14-6234</strain>
    </source>
</reference>
<accession>A0A9D1CPH4</accession>
<sequence>MISLSDVHLHFGSLHVLKGITVSIPEASKTVIIGPSGSGKSTLLRTINCFERPQQGTVLVDGMEMTRLRPRELHRARREIGMVFQSFNLYPHKTVLQNLTMAPILLKKEKREEVTERARMHLKNVGLLDKADAYPAQLSGGQQQRVAIARALNMNPKVLLFDEPTSALDPEMIKEVLDIMLEVAKENITMLFVTHEMGFASTIADRILFLDGGVVIEDGPPDQVFNRPSSERTRQFLSKIL</sequence>